<evidence type="ECO:0000313" key="8">
    <source>
        <dbReference type="EMBL" id="EFQ84369.1"/>
    </source>
</evidence>
<proteinExistence type="predicted"/>
<dbReference type="EMBL" id="ACLF03000002">
    <property type="protein sequence ID" value="EFQ84369.1"/>
    <property type="molecule type" value="Genomic_DNA"/>
</dbReference>
<sequence length="64" mass="7041">MPTIHVDRDKCEGLGMCEAMANDYFEVGDDDVLKVLDGEVPESDRAHVHSAIQACPVLALRLED</sequence>
<evidence type="ECO:0008006" key="10">
    <source>
        <dbReference type="Google" id="ProtNLM"/>
    </source>
</evidence>
<keyword evidence="6" id="KW-0411">Iron-sulfur</keyword>
<keyword evidence="5" id="KW-0408">Iron</keyword>
<dbReference type="PANTHER" id="PTHR36923">
    <property type="entry name" value="FERREDOXIN"/>
    <property type="match status" value="1"/>
</dbReference>
<keyword evidence="9" id="KW-1185">Reference proteome</keyword>
<dbReference type="Gene3D" id="3.30.70.20">
    <property type="match status" value="1"/>
</dbReference>
<evidence type="ECO:0000256" key="1">
    <source>
        <dbReference type="ARBA" id="ARBA00001927"/>
    </source>
</evidence>
<dbReference type="Pfam" id="PF13459">
    <property type="entry name" value="Fer4_15"/>
    <property type="match status" value="1"/>
</dbReference>
<protein>
    <recommendedName>
        <fullName evidence="10">Ferredoxin</fullName>
    </recommendedName>
</protein>
<name>E2S864_9ACTN</name>
<dbReference type="HOGENOM" id="CLU_139698_6_1_11"/>
<comment type="caution">
    <text evidence="8">The sequence shown here is derived from an EMBL/GenBank/DDBJ whole genome shotgun (WGS) entry which is preliminary data.</text>
</comment>
<organism evidence="8 9">
    <name type="scientific">Aeromicrobium marinum DSM 15272</name>
    <dbReference type="NCBI Taxonomy" id="585531"/>
    <lineage>
        <taxon>Bacteria</taxon>
        <taxon>Bacillati</taxon>
        <taxon>Actinomycetota</taxon>
        <taxon>Actinomycetes</taxon>
        <taxon>Propionibacteriales</taxon>
        <taxon>Nocardioidaceae</taxon>
        <taxon>Aeromicrobium</taxon>
    </lineage>
</organism>
<dbReference type="SUPFAM" id="SSF54862">
    <property type="entry name" value="4Fe-4S ferredoxins"/>
    <property type="match status" value="1"/>
</dbReference>
<dbReference type="Proteomes" id="UP000003111">
    <property type="component" value="Unassembled WGS sequence"/>
</dbReference>
<dbReference type="PANTHER" id="PTHR36923:SF3">
    <property type="entry name" value="FERREDOXIN"/>
    <property type="match status" value="1"/>
</dbReference>
<dbReference type="STRING" id="585531.HMPREF0063_10221"/>
<evidence type="ECO:0000256" key="2">
    <source>
        <dbReference type="ARBA" id="ARBA00022448"/>
    </source>
</evidence>
<evidence type="ECO:0000313" key="9">
    <source>
        <dbReference type="Proteomes" id="UP000003111"/>
    </source>
</evidence>
<dbReference type="GO" id="GO:0051538">
    <property type="term" value="F:3 iron, 4 sulfur cluster binding"/>
    <property type="evidence" value="ECO:0007669"/>
    <property type="project" value="UniProtKB-KW"/>
</dbReference>
<evidence type="ECO:0000256" key="5">
    <source>
        <dbReference type="ARBA" id="ARBA00023004"/>
    </source>
</evidence>
<dbReference type="eggNOG" id="COG1141">
    <property type="taxonomic scope" value="Bacteria"/>
</dbReference>
<keyword evidence="4" id="KW-0249">Electron transport</keyword>
<gene>
    <name evidence="8" type="ORF">HMPREF0063_10221</name>
</gene>
<keyword evidence="2" id="KW-0813">Transport</keyword>
<keyword evidence="7" id="KW-0003">3Fe-4S</keyword>
<evidence type="ECO:0000256" key="7">
    <source>
        <dbReference type="ARBA" id="ARBA00023291"/>
    </source>
</evidence>
<dbReference type="GO" id="GO:0046872">
    <property type="term" value="F:metal ion binding"/>
    <property type="evidence" value="ECO:0007669"/>
    <property type="project" value="UniProtKB-KW"/>
</dbReference>
<evidence type="ECO:0000256" key="3">
    <source>
        <dbReference type="ARBA" id="ARBA00022723"/>
    </source>
</evidence>
<accession>E2S864</accession>
<comment type="cofactor">
    <cofactor evidence="1">
        <name>[3Fe-4S] cluster</name>
        <dbReference type="ChEBI" id="CHEBI:21137"/>
    </cofactor>
</comment>
<dbReference type="AlphaFoldDB" id="E2S864"/>
<dbReference type="InterPro" id="IPR051269">
    <property type="entry name" value="Fe-S_cluster_ET"/>
</dbReference>
<evidence type="ECO:0000256" key="6">
    <source>
        <dbReference type="ARBA" id="ARBA00023014"/>
    </source>
</evidence>
<keyword evidence="3" id="KW-0479">Metal-binding</keyword>
<evidence type="ECO:0000256" key="4">
    <source>
        <dbReference type="ARBA" id="ARBA00022982"/>
    </source>
</evidence>
<reference evidence="8" key="1">
    <citation type="submission" date="2010-08" db="EMBL/GenBank/DDBJ databases">
        <authorList>
            <person name="Muzny D."/>
            <person name="Qin X."/>
            <person name="Buhay C."/>
            <person name="Dugan-Rocha S."/>
            <person name="Ding Y."/>
            <person name="Chen G."/>
            <person name="Hawes A."/>
            <person name="Holder M."/>
            <person name="Jhangiani S."/>
            <person name="Johnson A."/>
            <person name="Khan Z."/>
            <person name="Li Z."/>
            <person name="Liu W."/>
            <person name="Liu X."/>
            <person name="Perez L."/>
            <person name="Shen H."/>
            <person name="Wang Q."/>
            <person name="Watt J."/>
            <person name="Xi L."/>
            <person name="Xin Y."/>
            <person name="Zhou J."/>
            <person name="Deng J."/>
            <person name="Jiang H."/>
            <person name="Liu Y."/>
            <person name="Qu J."/>
            <person name="Song X.-Z."/>
            <person name="Zhang L."/>
            <person name="Villasana D."/>
            <person name="Johnson A."/>
            <person name="Liu J."/>
            <person name="Liyanage D."/>
            <person name="Lorensuhewa L."/>
            <person name="Robinson T."/>
            <person name="Song A."/>
            <person name="Song B.-B."/>
            <person name="Dinh H."/>
            <person name="Thornton R."/>
            <person name="Coyle M."/>
            <person name="Francisco L."/>
            <person name="Jackson L."/>
            <person name="Javaid M."/>
            <person name="Korchina V."/>
            <person name="Kovar C."/>
            <person name="Mata R."/>
            <person name="Mathew T."/>
            <person name="Ngo R."/>
            <person name="Nguyen L."/>
            <person name="Nguyen N."/>
            <person name="Okwuonu G."/>
            <person name="Ongeri F."/>
            <person name="Pham C."/>
            <person name="Simmons D."/>
            <person name="Wilczek-Boney K."/>
            <person name="Hale W."/>
            <person name="Jakkamsetti A."/>
            <person name="Pham P."/>
            <person name="Ruth R."/>
            <person name="San Lucas F."/>
            <person name="Warren J."/>
            <person name="Zhang J."/>
            <person name="Zhao Z."/>
            <person name="Zhou C."/>
            <person name="Zhu D."/>
            <person name="Lee S."/>
            <person name="Bess C."/>
            <person name="Blankenburg K."/>
            <person name="Forbes L."/>
            <person name="Fu Q."/>
            <person name="Gubbala S."/>
            <person name="Hirani K."/>
            <person name="Jayaseelan J.C."/>
            <person name="Lara F."/>
            <person name="Munidasa M."/>
            <person name="Palculict T."/>
            <person name="Patil S."/>
            <person name="Pu L.-L."/>
            <person name="Saada N."/>
            <person name="Tang L."/>
            <person name="Weissenberger G."/>
            <person name="Zhu Y."/>
            <person name="Hemphill L."/>
            <person name="Shang Y."/>
            <person name="Youmans B."/>
            <person name="Ayvaz T."/>
            <person name="Ross M."/>
            <person name="Santibanez J."/>
            <person name="Aqrawi P."/>
            <person name="Gross S."/>
            <person name="Joshi V."/>
            <person name="Fowler G."/>
            <person name="Nazareth L."/>
            <person name="Reid J."/>
            <person name="Worley K."/>
            <person name="Petrosino J."/>
            <person name="Highlander S."/>
            <person name="Gibbs R."/>
        </authorList>
    </citation>
    <scope>NUCLEOTIDE SEQUENCE [LARGE SCALE GENOMIC DNA]</scope>
    <source>
        <strain evidence="8">DSM 15272</strain>
    </source>
</reference>